<gene>
    <name evidence="2" type="ORF">Ddye_026734</name>
</gene>
<protein>
    <submittedName>
        <fullName evidence="2">Uncharacterized protein</fullName>
    </submittedName>
</protein>
<accession>A0AAD9WPH4</accession>
<organism evidence="2 3">
    <name type="scientific">Dipteronia dyeriana</name>
    <dbReference type="NCBI Taxonomy" id="168575"/>
    <lineage>
        <taxon>Eukaryota</taxon>
        <taxon>Viridiplantae</taxon>
        <taxon>Streptophyta</taxon>
        <taxon>Embryophyta</taxon>
        <taxon>Tracheophyta</taxon>
        <taxon>Spermatophyta</taxon>
        <taxon>Magnoliopsida</taxon>
        <taxon>eudicotyledons</taxon>
        <taxon>Gunneridae</taxon>
        <taxon>Pentapetalae</taxon>
        <taxon>rosids</taxon>
        <taxon>malvids</taxon>
        <taxon>Sapindales</taxon>
        <taxon>Sapindaceae</taxon>
        <taxon>Hippocastanoideae</taxon>
        <taxon>Acereae</taxon>
        <taxon>Dipteronia</taxon>
    </lineage>
</organism>
<keyword evidence="3" id="KW-1185">Reference proteome</keyword>
<dbReference type="Proteomes" id="UP001280121">
    <property type="component" value="Unassembled WGS sequence"/>
</dbReference>
<evidence type="ECO:0000313" key="2">
    <source>
        <dbReference type="EMBL" id="KAK2638939.1"/>
    </source>
</evidence>
<name>A0AAD9WPH4_9ROSI</name>
<evidence type="ECO:0000313" key="3">
    <source>
        <dbReference type="Proteomes" id="UP001280121"/>
    </source>
</evidence>
<proteinExistence type="predicted"/>
<feature type="compositionally biased region" description="Basic and acidic residues" evidence="1">
    <location>
        <begin position="164"/>
        <end position="176"/>
    </location>
</feature>
<reference evidence="2" key="1">
    <citation type="journal article" date="2023" name="Plant J.">
        <title>Genome sequences and population genomics provide insights into the demographic history, inbreeding, and mutation load of two 'living fossil' tree species of Dipteronia.</title>
        <authorList>
            <person name="Feng Y."/>
            <person name="Comes H.P."/>
            <person name="Chen J."/>
            <person name="Zhu S."/>
            <person name="Lu R."/>
            <person name="Zhang X."/>
            <person name="Li P."/>
            <person name="Qiu J."/>
            <person name="Olsen K.M."/>
            <person name="Qiu Y."/>
        </authorList>
    </citation>
    <scope>NUCLEOTIDE SEQUENCE</scope>
    <source>
        <strain evidence="2">KIB01</strain>
    </source>
</reference>
<sequence>MEGIRRLFWEEEHQFPLLHIDETQKHQTHPLRQPPSPEIPSSSDPNPTNQPPPLKHQTHCRFPSLFSSPLLHITIFSNTQTIVTTKNYLQINQSLQLIENQTNKQSLLILLRLTFRQNFIPERDSAAVELINDEKSSRSSRFRKLGNDRTLRVTGHGEASDGEQESRDGENEKIDR</sequence>
<comment type="caution">
    <text evidence="2">The sequence shown here is derived from an EMBL/GenBank/DDBJ whole genome shotgun (WGS) entry which is preliminary data.</text>
</comment>
<feature type="region of interest" description="Disordered" evidence="1">
    <location>
        <begin position="136"/>
        <end position="176"/>
    </location>
</feature>
<dbReference type="EMBL" id="JANJYI010000008">
    <property type="protein sequence ID" value="KAK2638939.1"/>
    <property type="molecule type" value="Genomic_DNA"/>
</dbReference>
<feature type="region of interest" description="Disordered" evidence="1">
    <location>
        <begin position="24"/>
        <end position="58"/>
    </location>
</feature>
<evidence type="ECO:0000256" key="1">
    <source>
        <dbReference type="SAM" id="MobiDB-lite"/>
    </source>
</evidence>
<dbReference type="AlphaFoldDB" id="A0AAD9WPH4"/>